<dbReference type="RefSeq" id="WP_183324645.1">
    <property type="nucleotide sequence ID" value="NZ_JACHXP010000004.1"/>
</dbReference>
<dbReference type="Pfam" id="PF07040">
    <property type="entry name" value="DUF1326"/>
    <property type="match status" value="1"/>
</dbReference>
<evidence type="ECO:0000313" key="1">
    <source>
        <dbReference type="EMBL" id="MBB3189897.1"/>
    </source>
</evidence>
<dbReference type="Proteomes" id="UP000547614">
    <property type="component" value="Unassembled WGS sequence"/>
</dbReference>
<dbReference type="InterPro" id="IPR009758">
    <property type="entry name" value="DUF1326"/>
</dbReference>
<dbReference type="AlphaFoldDB" id="A0A839VB07"/>
<reference evidence="1 2" key="1">
    <citation type="submission" date="2020-08" db="EMBL/GenBank/DDBJ databases">
        <title>Genomic Encyclopedia of Type Strains, Phase III (KMG-III): the genomes of soil and plant-associated and newly described type strains.</title>
        <authorList>
            <person name="Whitman W."/>
        </authorList>
    </citation>
    <scope>NUCLEOTIDE SEQUENCE [LARGE SCALE GENOMIC DNA]</scope>
    <source>
        <strain evidence="1 2">CECT 7282</strain>
    </source>
</reference>
<organism evidence="1 2">
    <name type="scientific">Halomonas cerina</name>
    <dbReference type="NCBI Taxonomy" id="447424"/>
    <lineage>
        <taxon>Bacteria</taxon>
        <taxon>Pseudomonadati</taxon>
        <taxon>Pseudomonadota</taxon>
        <taxon>Gammaproteobacteria</taxon>
        <taxon>Oceanospirillales</taxon>
        <taxon>Halomonadaceae</taxon>
        <taxon>Halomonas</taxon>
    </lineage>
</organism>
<gene>
    <name evidence="1" type="ORF">FHR94_001121</name>
</gene>
<name>A0A839VB07_9GAMM</name>
<evidence type="ECO:0000313" key="2">
    <source>
        <dbReference type="Proteomes" id="UP000547614"/>
    </source>
</evidence>
<protein>
    <recommendedName>
        <fullName evidence="3">DUF1326 domain-containing protein</fullName>
    </recommendedName>
</protein>
<comment type="caution">
    <text evidence="1">The sequence shown here is derived from an EMBL/GenBank/DDBJ whole genome shotgun (WGS) entry which is preliminary data.</text>
</comment>
<evidence type="ECO:0008006" key="3">
    <source>
        <dbReference type="Google" id="ProtNLM"/>
    </source>
</evidence>
<proteinExistence type="predicted"/>
<dbReference type="EMBL" id="JACHXP010000004">
    <property type="protein sequence ID" value="MBB3189897.1"/>
    <property type="molecule type" value="Genomic_DNA"/>
</dbReference>
<accession>A0A839VB07</accession>
<sequence length="204" mass="21523">MADWHIEGQYMETCNCDFICPCIGSNLTARPTEGDCKAAIAMRIDDGNKDGTSLNGLAFIVLLHSPGPMAEGNIKVGLIIDDQADEAQTQAISEIASGAVGGPMAGLAPLVGEMAGVEKRPITFTEDGLKRTVEAGDLVDQALEGVPSVSKEGEPIYLENTAHPVSTKLALANASHSRFHAFGIDWEDASGLRNGHFAPFSWIG</sequence>
<keyword evidence="2" id="KW-1185">Reference proteome</keyword>